<dbReference type="Proteomes" id="UP001211015">
    <property type="component" value="Unassembled WGS sequence"/>
</dbReference>
<dbReference type="RefSeq" id="WP_272111920.1">
    <property type="nucleotide sequence ID" value="NZ_JAQMLW010000019.1"/>
</dbReference>
<evidence type="ECO:0000313" key="2">
    <source>
        <dbReference type="EMBL" id="MDB8745475.1"/>
    </source>
</evidence>
<name>A0AAW6EAR7_9FIRM</name>
<protein>
    <submittedName>
        <fullName evidence="2">Polymorphic toxin-type HINT domain-containing protein</fullName>
    </submittedName>
</protein>
<dbReference type="InterPro" id="IPR036844">
    <property type="entry name" value="Hint_dom_sf"/>
</dbReference>
<comment type="caution">
    <text evidence="2">The sequence shown here is derived from an EMBL/GenBank/DDBJ whole genome shotgun (WGS) entry which is preliminary data.</text>
</comment>
<sequence length="187" mass="21418">MSATPSHPFYVDKLGWTLARSLKAGDVLVLSNGELVTVEWVQHEILESPIKVYNFEVEDFHTYFVGENGIFVHNGCGDEIAKEPHGNSKDSKKTQHGYEIYDSVTNEPVKTGISGSVLNKDRTSKRANRQVNKLNKAEGSNRYYAVVKETNMPDRRTALEWERNNAMRLHNEGYDLPMHKRPRPWED</sequence>
<dbReference type="InterPro" id="IPR028899">
    <property type="entry name" value="Tox-URI2_dom"/>
</dbReference>
<evidence type="ECO:0000259" key="1">
    <source>
        <dbReference type="Pfam" id="PF15653"/>
    </source>
</evidence>
<dbReference type="PROSITE" id="PS50818">
    <property type="entry name" value="INTEIN_C_TER"/>
    <property type="match status" value="1"/>
</dbReference>
<dbReference type="Pfam" id="PF07591">
    <property type="entry name" value="PT-HINT"/>
    <property type="match status" value="1"/>
</dbReference>
<dbReference type="Pfam" id="PF15653">
    <property type="entry name" value="Tox-URI2"/>
    <property type="match status" value="1"/>
</dbReference>
<dbReference type="Gene3D" id="2.170.16.10">
    <property type="entry name" value="Hedgehog/Intein (Hint) domain"/>
    <property type="match status" value="1"/>
</dbReference>
<proteinExistence type="predicted"/>
<accession>A0AAW6EAR7</accession>
<reference evidence="2" key="1">
    <citation type="submission" date="2023-01" db="EMBL/GenBank/DDBJ databases">
        <title>Human gut microbiome strain richness.</title>
        <authorList>
            <person name="Chen-Liaw A."/>
        </authorList>
    </citation>
    <scope>NUCLEOTIDE SEQUENCE</scope>
    <source>
        <strain evidence="2">1001275st1_F4_1001275B_160808</strain>
    </source>
</reference>
<dbReference type="EMBL" id="JAQMLV010000014">
    <property type="protein sequence ID" value="MDB8745475.1"/>
    <property type="molecule type" value="Genomic_DNA"/>
</dbReference>
<organism evidence="2 3">
    <name type="scientific">Ruminococcus bicirculans</name>
    <name type="common">ex Wegman et al. 2014</name>
    <dbReference type="NCBI Taxonomy" id="1160721"/>
    <lineage>
        <taxon>Bacteria</taxon>
        <taxon>Bacillati</taxon>
        <taxon>Bacillota</taxon>
        <taxon>Clostridia</taxon>
        <taxon>Eubacteriales</taxon>
        <taxon>Oscillospiraceae</taxon>
        <taxon>Ruminococcus</taxon>
    </lineage>
</organism>
<dbReference type="CDD" id="cd00081">
    <property type="entry name" value="Hint"/>
    <property type="match status" value="1"/>
</dbReference>
<dbReference type="AlphaFoldDB" id="A0AAW6EAR7"/>
<evidence type="ECO:0000313" key="3">
    <source>
        <dbReference type="Proteomes" id="UP001211015"/>
    </source>
</evidence>
<dbReference type="InterPro" id="IPR030934">
    <property type="entry name" value="Intein_C"/>
</dbReference>
<dbReference type="SUPFAM" id="SSF51294">
    <property type="entry name" value="Hedgehog/intein (Hint) domain"/>
    <property type="match status" value="1"/>
</dbReference>
<dbReference type="NCBIfam" id="TIGR01443">
    <property type="entry name" value="intein_Cterm"/>
    <property type="match status" value="1"/>
</dbReference>
<gene>
    <name evidence="2" type="ORF">PNU62_10640</name>
</gene>
<feature type="domain" description="Tox-URI2" evidence="1">
    <location>
        <begin position="89"/>
        <end position="163"/>
    </location>
</feature>